<proteinExistence type="predicted"/>
<dbReference type="EMBL" id="GG662865">
    <property type="protein sequence ID" value="EAR85987.1"/>
    <property type="molecule type" value="Genomic_DNA"/>
</dbReference>
<dbReference type="KEGG" id="tet:TTHERM_01013230"/>
<sequence>MNDNQGQVILDQHSGFLINTKLKPKIQHLKQQSSQEVDDNFNKTLSRSKYFQNTFQQPSLAEIFKKANLLDKSTRVIKEFQYQDRSKSTINKNNIADVVKKFSFNNCLLFKPAEKPQQLTKEKRSIQVIKNNFEKREKIRAQSAHQKKLSQKSKDVMSVSKRKDLNQSQFNEFKSHDRSYILDNENYGDDMLNENSEYLMFPIYTEPDQYQTFAFNDEINQIQQNNTLSVQGRSKQANQVFQRYNSSHSNSRSPISNQNASKMQQKQQVQGIIDKTFHLPENEEQLRYSQTSSPYFEQMNSSQNQFRNNQDIKQNKQKIQDQQQNENDQFQNTVNQQHILNQNSQINQIQDQGYMNLQTLGGYHDQNQNQIDIGLRNDNQFIFDNKNEYNSNNDKKNNLLDFYQENKTTPFHHNNPNSHLLNNSQGLEGQFLNQKDQLQWSIKQQQKNISKIKHYSAAPIIKQQILDENQYQMILQTKQNYIKNYSQSISGVQSKGKSPCNINNQAQTQNINAQSLNAHANQVTLGSQLIENSTELNQEKQANNDLINNSVRIDDLNLHQIDWGKIMKKEKPIHSNNQLLQKNQRQVLRNINNQKFKFIRNASMLAQQQSRQLNNHNQASSNNLFELSSLSHNVNYAQSIYFFQTESGFRPQTTSAVQRQRPTTPQTLNNNSISAVNQTQKQKSNHQSLNLQEKNSRYHSVKSTNPIQDFIQKQTEEDCQELDILKNPSYLQDPNTVKDAINSSYNQSFYLQKTDCSINEGRLKTHQTNQSATPSKYQKMQRNFNSQNSVTVRPSTVSQKRQKLKQTHQNIEQSINSLFRELGIRNNQQPSPLRINTFQ</sequence>
<dbReference type="RefSeq" id="XP_976582.1">
    <property type="nucleotide sequence ID" value="XM_971489.1"/>
</dbReference>
<evidence type="ECO:0000256" key="1">
    <source>
        <dbReference type="SAM" id="MobiDB-lite"/>
    </source>
</evidence>
<organism evidence="2 3">
    <name type="scientific">Tetrahymena thermophila (strain SB210)</name>
    <dbReference type="NCBI Taxonomy" id="312017"/>
    <lineage>
        <taxon>Eukaryota</taxon>
        <taxon>Sar</taxon>
        <taxon>Alveolata</taxon>
        <taxon>Ciliophora</taxon>
        <taxon>Intramacronucleata</taxon>
        <taxon>Oligohymenophorea</taxon>
        <taxon>Hymenostomatida</taxon>
        <taxon>Tetrahymenina</taxon>
        <taxon>Tetrahymenidae</taxon>
        <taxon>Tetrahymena</taxon>
    </lineage>
</organism>
<evidence type="ECO:0000313" key="3">
    <source>
        <dbReference type="Proteomes" id="UP000009168"/>
    </source>
</evidence>
<feature type="compositionally biased region" description="Polar residues" evidence="1">
    <location>
        <begin position="258"/>
        <end position="267"/>
    </location>
</feature>
<dbReference type="HOGENOM" id="CLU_339060_0_0_1"/>
<dbReference type="InParanoid" id="Q22L30"/>
<feature type="region of interest" description="Disordered" evidence="1">
    <location>
        <begin position="787"/>
        <end position="809"/>
    </location>
</feature>
<feature type="region of interest" description="Disordered" evidence="1">
    <location>
        <begin position="140"/>
        <end position="161"/>
    </location>
</feature>
<gene>
    <name evidence="2" type="ORF">TTHERM_01013230</name>
</gene>
<feature type="region of interest" description="Disordered" evidence="1">
    <location>
        <begin position="242"/>
        <end position="267"/>
    </location>
</feature>
<feature type="compositionally biased region" description="Polar residues" evidence="1">
    <location>
        <begin position="787"/>
        <end position="799"/>
    </location>
</feature>
<dbReference type="GeneID" id="7835863"/>
<dbReference type="Proteomes" id="UP000009168">
    <property type="component" value="Unassembled WGS sequence"/>
</dbReference>
<name>Q22L30_TETTS</name>
<keyword evidence="3" id="KW-1185">Reference proteome</keyword>
<accession>Q22L30</accession>
<evidence type="ECO:0000313" key="2">
    <source>
        <dbReference type="EMBL" id="EAR85987.1"/>
    </source>
</evidence>
<dbReference type="AlphaFoldDB" id="Q22L30"/>
<protein>
    <submittedName>
        <fullName evidence="2">Uncharacterized protein</fullName>
    </submittedName>
</protein>
<reference evidence="3" key="1">
    <citation type="journal article" date="2006" name="PLoS Biol.">
        <title>Macronuclear genome sequence of the ciliate Tetrahymena thermophila, a model eukaryote.</title>
        <authorList>
            <person name="Eisen J.A."/>
            <person name="Coyne R.S."/>
            <person name="Wu M."/>
            <person name="Wu D."/>
            <person name="Thiagarajan M."/>
            <person name="Wortman J.R."/>
            <person name="Badger J.H."/>
            <person name="Ren Q."/>
            <person name="Amedeo P."/>
            <person name="Jones K.M."/>
            <person name="Tallon L.J."/>
            <person name="Delcher A.L."/>
            <person name="Salzberg S.L."/>
            <person name="Silva J.C."/>
            <person name="Haas B.J."/>
            <person name="Majoros W.H."/>
            <person name="Farzad M."/>
            <person name="Carlton J.M."/>
            <person name="Smith R.K. Jr."/>
            <person name="Garg J."/>
            <person name="Pearlman R.E."/>
            <person name="Karrer K.M."/>
            <person name="Sun L."/>
            <person name="Manning G."/>
            <person name="Elde N.C."/>
            <person name="Turkewitz A.P."/>
            <person name="Asai D.J."/>
            <person name="Wilkes D.E."/>
            <person name="Wang Y."/>
            <person name="Cai H."/>
            <person name="Collins K."/>
            <person name="Stewart B.A."/>
            <person name="Lee S.R."/>
            <person name="Wilamowska K."/>
            <person name="Weinberg Z."/>
            <person name="Ruzzo W.L."/>
            <person name="Wloga D."/>
            <person name="Gaertig J."/>
            <person name="Frankel J."/>
            <person name="Tsao C.-C."/>
            <person name="Gorovsky M.A."/>
            <person name="Keeling P.J."/>
            <person name="Waller R.F."/>
            <person name="Patron N.J."/>
            <person name="Cherry J.M."/>
            <person name="Stover N.A."/>
            <person name="Krieger C.J."/>
            <person name="del Toro C."/>
            <person name="Ryder H.F."/>
            <person name="Williamson S.C."/>
            <person name="Barbeau R.A."/>
            <person name="Hamilton E.P."/>
            <person name="Orias E."/>
        </authorList>
    </citation>
    <scope>NUCLEOTIDE SEQUENCE [LARGE SCALE GENOMIC DNA]</scope>
    <source>
        <strain evidence="3">SB210</strain>
    </source>
</reference>
<feature type="region of interest" description="Disordered" evidence="1">
    <location>
        <begin position="652"/>
        <end position="671"/>
    </location>
</feature>
<feature type="compositionally biased region" description="Low complexity" evidence="1">
    <location>
        <begin position="245"/>
        <end position="257"/>
    </location>
</feature>